<dbReference type="GO" id="GO:0046556">
    <property type="term" value="F:alpha-L-arabinofuranosidase activity"/>
    <property type="evidence" value="ECO:0007669"/>
    <property type="project" value="InterPro"/>
</dbReference>
<dbReference type="EMBL" id="OU503046">
    <property type="protein sequence ID" value="CAI9770566.1"/>
    <property type="molecule type" value="Genomic_DNA"/>
</dbReference>
<reference evidence="1" key="1">
    <citation type="submission" date="2023-05" db="EMBL/GenBank/DDBJ databases">
        <authorList>
            <person name="Huff M."/>
        </authorList>
    </citation>
    <scope>NUCLEOTIDE SEQUENCE</scope>
</reference>
<dbReference type="Gene3D" id="2.80.10.50">
    <property type="match status" value="1"/>
</dbReference>
<protein>
    <submittedName>
        <fullName evidence="1">Uncharacterized protein</fullName>
    </submittedName>
</protein>
<dbReference type="PANTHER" id="PTHR31151:SF0">
    <property type="entry name" value="PROLINE-TRNA LIGASE (DUF1680)"/>
    <property type="match status" value="1"/>
</dbReference>
<keyword evidence="2" id="KW-1185">Reference proteome</keyword>
<dbReference type="Proteomes" id="UP000834106">
    <property type="component" value="Chromosome 11"/>
</dbReference>
<evidence type="ECO:0000313" key="1">
    <source>
        <dbReference type="EMBL" id="CAI9770566.1"/>
    </source>
</evidence>
<dbReference type="PANTHER" id="PTHR31151">
    <property type="entry name" value="PROLINE-TRNA LIGASE (DUF1680)"/>
    <property type="match status" value="1"/>
</dbReference>
<organism evidence="1 2">
    <name type="scientific">Fraxinus pennsylvanica</name>
    <dbReference type="NCBI Taxonomy" id="56036"/>
    <lineage>
        <taxon>Eukaryota</taxon>
        <taxon>Viridiplantae</taxon>
        <taxon>Streptophyta</taxon>
        <taxon>Embryophyta</taxon>
        <taxon>Tracheophyta</taxon>
        <taxon>Spermatophyta</taxon>
        <taxon>Magnoliopsida</taxon>
        <taxon>eudicotyledons</taxon>
        <taxon>Gunneridae</taxon>
        <taxon>Pentapetalae</taxon>
        <taxon>asterids</taxon>
        <taxon>lamiids</taxon>
        <taxon>Lamiales</taxon>
        <taxon>Oleaceae</taxon>
        <taxon>Oleeae</taxon>
        <taxon>Fraxinus</taxon>
    </lineage>
</organism>
<dbReference type="GO" id="GO:0046373">
    <property type="term" value="P:L-arabinose metabolic process"/>
    <property type="evidence" value="ECO:0007669"/>
    <property type="project" value="InterPro"/>
</dbReference>
<name>A0AAD1ZIN3_9LAMI</name>
<dbReference type="InterPro" id="IPR036195">
    <property type="entry name" value="AbfB_ABD_sf"/>
</dbReference>
<proteinExistence type="predicted"/>
<accession>A0AAD1ZIN3</accession>
<evidence type="ECO:0000313" key="2">
    <source>
        <dbReference type="Proteomes" id="UP000834106"/>
    </source>
</evidence>
<dbReference type="AlphaFoldDB" id="A0AAD1ZIN3"/>
<sequence length="174" mass="19071">MENLPSAGTDSTVNATFRLNINHANAITITDPKHAIGNSVVLEPFNLPGMVAMHQGVNKMSYATFSSQSDFSTFCLIHGLDKKSGSVSLESEDQKGCFIYSGVHYESGTGIELGCNPESSDWRFKSAASFKLMKGFSKYHPISFVAKGPKRNFLLAPLLSLRDESYTVYLNFQA</sequence>
<gene>
    <name evidence="1" type="ORF">FPE_LOCUS17996</name>
</gene>
<dbReference type="SUPFAM" id="SSF110221">
    <property type="entry name" value="AbfB domain"/>
    <property type="match status" value="1"/>
</dbReference>